<keyword evidence="2" id="KW-0472">Membrane</keyword>
<feature type="transmembrane region" description="Helical" evidence="2">
    <location>
        <begin position="85"/>
        <end position="102"/>
    </location>
</feature>
<gene>
    <name evidence="3" type="ORF">Vafri_8011</name>
</gene>
<accession>A0A8J4B307</accession>
<keyword evidence="4" id="KW-1185">Reference proteome</keyword>
<evidence type="ECO:0000256" key="1">
    <source>
        <dbReference type="SAM" id="MobiDB-lite"/>
    </source>
</evidence>
<feature type="region of interest" description="Disordered" evidence="1">
    <location>
        <begin position="39"/>
        <end position="65"/>
    </location>
</feature>
<comment type="caution">
    <text evidence="3">The sequence shown here is derived from an EMBL/GenBank/DDBJ whole genome shotgun (WGS) entry which is preliminary data.</text>
</comment>
<dbReference type="EMBL" id="BNCO01000012">
    <property type="protein sequence ID" value="GIL52051.1"/>
    <property type="molecule type" value="Genomic_DNA"/>
</dbReference>
<dbReference type="Proteomes" id="UP000747399">
    <property type="component" value="Unassembled WGS sequence"/>
</dbReference>
<dbReference type="AlphaFoldDB" id="A0A8J4B307"/>
<evidence type="ECO:0000256" key="2">
    <source>
        <dbReference type="SAM" id="Phobius"/>
    </source>
</evidence>
<keyword evidence="2" id="KW-1133">Transmembrane helix</keyword>
<proteinExistence type="predicted"/>
<protein>
    <submittedName>
        <fullName evidence="3">Uncharacterized protein</fullName>
    </submittedName>
</protein>
<sequence length="150" mass="16824">MATQLKRHAISASCSSYSVITLRRCSVLQPRRSQLPVPYASAEPQQAEPSSPGNMSSSSPPQGHSSLDTNYWHYSRSWPWWQQRAFVVPAGLAFVVLANVLESPSLKTTLIASIPVALLWYLSLVLVPRNFVTYCNQWAKTHPEEVERLN</sequence>
<organism evidence="3 4">
    <name type="scientific">Volvox africanus</name>
    <dbReference type="NCBI Taxonomy" id="51714"/>
    <lineage>
        <taxon>Eukaryota</taxon>
        <taxon>Viridiplantae</taxon>
        <taxon>Chlorophyta</taxon>
        <taxon>core chlorophytes</taxon>
        <taxon>Chlorophyceae</taxon>
        <taxon>CS clade</taxon>
        <taxon>Chlamydomonadales</taxon>
        <taxon>Volvocaceae</taxon>
        <taxon>Volvox</taxon>
    </lineage>
</organism>
<feature type="compositionally biased region" description="Low complexity" evidence="1">
    <location>
        <begin position="49"/>
        <end position="65"/>
    </location>
</feature>
<evidence type="ECO:0000313" key="3">
    <source>
        <dbReference type="EMBL" id="GIL52051.1"/>
    </source>
</evidence>
<name>A0A8J4B307_9CHLO</name>
<feature type="transmembrane region" description="Helical" evidence="2">
    <location>
        <begin position="108"/>
        <end position="127"/>
    </location>
</feature>
<evidence type="ECO:0000313" key="4">
    <source>
        <dbReference type="Proteomes" id="UP000747399"/>
    </source>
</evidence>
<keyword evidence="2" id="KW-0812">Transmembrane</keyword>
<reference evidence="3" key="1">
    <citation type="journal article" date="2021" name="Proc. Natl. Acad. Sci. U.S.A.">
        <title>Three genomes in the algal genus Volvox reveal the fate of a haploid sex-determining region after a transition to homothallism.</title>
        <authorList>
            <person name="Yamamoto K."/>
            <person name="Hamaji T."/>
            <person name="Kawai-Toyooka H."/>
            <person name="Matsuzaki R."/>
            <person name="Takahashi F."/>
            <person name="Nishimura Y."/>
            <person name="Kawachi M."/>
            <person name="Noguchi H."/>
            <person name="Minakuchi Y."/>
            <person name="Umen J.G."/>
            <person name="Toyoda A."/>
            <person name="Nozaki H."/>
        </authorList>
    </citation>
    <scope>NUCLEOTIDE SEQUENCE</scope>
    <source>
        <strain evidence="3">NIES-3780</strain>
    </source>
</reference>